<evidence type="ECO:0000256" key="1">
    <source>
        <dbReference type="SAM" id="SignalP"/>
    </source>
</evidence>
<proteinExistence type="predicted"/>
<dbReference type="PROSITE" id="PS51257">
    <property type="entry name" value="PROKAR_LIPOPROTEIN"/>
    <property type="match status" value="1"/>
</dbReference>
<feature type="chain" id="PRO_5026862344" description="RagB/SusD domain-containing protein" evidence="1">
    <location>
        <begin position="31"/>
        <end position="464"/>
    </location>
</feature>
<accession>A0A6M4IMU0</accession>
<dbReference type="AlphaFoldDB" id="A0A6M4IMU0"/>
<dbReference type="RefSeq" id="WP_171224154.1">
    <property type="nucleotide sequence ID" value="NZ_CP053085.1"/>
</dbReference>
<evidence type="ECO:0000313" key="2">
    <source>
        <dbReference type="EMBL" id="QJR34726.1"/>
    </source>
</evidence>
<reference evidence="2 3" key="1">
    <citation type="submission" date="2020-05" db="EMBL/GenBank/DDBJ databases">
        <title>Complete genome sequence of Gemmatimonas greenlandica TET16.</title>
        <authorList>
            <person name="Zeng Y."/>
        </authorList>
    </citation>
    <scope>NUCLEOTIDE SEQUENCE [LARGE SCALE GENOMIC DNA]</scope>
    <source>
        <strain evidence="2 3">TET16</strain>
    </source>
</reference>
<keyword evidence="3" id="KW-1185">Reference proteome</keyword>
<keyword evidence="1" id="KW-0732">Signal</keyword>
<evidence type="ECO:0008006" key="4">
    <source>
        <dbReference type="Google" id="ProtNLM"/>
    </source>
</evidence>
<organism evidence="2 3">
    <name type="scientific">Gemmatimonas groenlandica</name>
    <dbReference type="NCBI Taxonomy" id="2732249"/>
    <lineage>
        <taxon>Bacteria</taxon>
        <taxon>Pseudomonadati</taxon>
        <taxon>Gemmatimonadota</taxon>
        <taxon>Gemmatimonadia</taxon>
        <taxon>Gemmatimonadales</taxon>
        <taxon>Gemmatimonadaceae</taxon>
        <taxon>Gemmatimonas</taxon>
    </lineage>
</organism>
<dbReference type="EMBL" id="CP053085">
    <property type="protein sequence ID" value="QJR34726.1"/>
    <property type="molecule type" value="Genomic_DNA"/>
</dbReference>
<dbReference type="Gene3D" id="1.25.40.390">
    <property type="match status" value="1"/>
</dbReference>
<dbReference type="Proteomes" id="UP000500938">
    <property type="component" value="Chromosome"/>
</dbReference>
<feature type="signal peptide" evidence="1">
    <location>
        <begin position="1"/>
        <end position="30"/>
    </location>
</feature>
<name>A0A6M4IMU0_9BACT</name>
<gene>
    <name evidence="2" type="ORF">HKW67_03955</name>
</gene>
<dbReference type="KEGG" id="ggr:HKW67_03955"/>
<evidence type="ECO:0000313" key="3">
    <source>
        <dbReference type="Proteomes" id="UP000500938"/>
    </source>
</evidence>
<sequence>MTKNNSKGRSTMPRRLGTGFTLALAMSVTACQEANNQFLQVTDPDIILPSEATTPQAAVAIANGAIATFRSVTGADESTWLFGGLLADEWSTSSTFIQNDETDQRQIQEFNSSITGMLRRLYRVRTRSDQAITALVALRPDARALIAEMYLARGFAEMQLASDFCNGTPIGNGNALPPEDGVPKSNQELFAIAAASLDSGLTFANGTDAQSVLMNRSLRVARARVALARGDFAGAGTLVAGVPTAFAYQHTFSANAGTNTIWGQGLSSRRYSVGDSVEGNARTILVRNAIPFASARDNRLPVVTPTSGSVNGQDGLTYTRTTTMWGQFSAVDVANGVDARLIEAEAALKAGNVTSWLAIHNALRAAPPKLGEIQPAAMTALVDPGTEASRVSLHFREKAFWTFSRGQRLGDMRRLIRQYGRTVDNTFPQGVHYKGGNYGGDVNLPVVTDERNNPNFKGCTDRLP</sequence>
<protein>
    <recommendedName>
        <fullName evidence="4">RagB/SusD domain-containing protein</fullName>
    </recommendedName>
</protein>